<feature type="region of interest" description="Disordered" evidence="1">
    <location>
        <begin position="521"/>
        <end position="540"/>
    </location>
</feature>
<accession>Q091P7</accession>
<proteinExistence type="predicted"/>
<sequence length="778" mass="83110">MGPRCFRWLACLSRWVLLTKKPVEGLAAPLPAFVERRCCPSVAANHREPVVRENVEGGRGDGRIIEELSHLGAGHAGHLRELLLSIQPPQAVRLRADEERAVVRGRQRGERVGGQPRHLDGVLLRAAQDGHLPQSEVAAGQVVAAVLRLLEAAPVVLLRQAVHRAHVAVELFRGDGLLGPVPVHQVRRGRHHRHVPVIADEHVPALADAQRVGVAGPLCLADDVAVLVQLVLEPHRVPVAVVLQALDAGDAVVGADVDVPPLRAPGHLGAGEHRAVLVEVVIIGVADADVLRPVGGRGLLQVLFQHDGAVGGDPHHVHVALLVLAVAHRVKPGGIRVVVPGMRASIRAVDEGAAWDVLGGVAHVGPARAAAANDGGARGQRVRAEALARLADVAHPSGLRVTRPQHADARAVEQPDVLGIVHAHRQHAPEVVALGVVDLWVGGPRARASLGGGRGLGRARVRVAGRAGIRVAGRARIRVAGRARIRGPRRARVRAVRRSRIRGFLIHVVWGGRHGLRASTCPRRDHHHHRTRPQQSANHRCRLLDQGGPRASAIPARDRGICGQGHRGWEGFFPETAGPASQRGKRARMRTAAWRDGAAQALLQGALRARGAQLHRDGVIPVQLELRPHLRPLGQRVRLHLLAIEPHRRLVAHVELRGRQALARDGHLIVRALRDDPLEIEGPHGLEGALVRVMAGDVLGGLADLRPHLGGVDALVRVPFGVLDGAAGLLREHLGGVAGLLVLGLLLGLDLLSCVARECRGSHANDQCCDELLHSRIS</sequence>
<evidence type="ECO:0000313" key="2">
    <source>
        <dbReference type="EMBL" id="EAU66439.1"/>
    </source>
</evidence>
<protein>
    <submittedName>
        <fullName evidence="2">Uncharacterized protein</fullName>
    </submittedName>
</protein>
<organism evidence="2 3">
    <name type="scientific">Stigmatella aurantiaca (strain DW4/3-1)</name>
    <dbReference type="NCBI Taxonomy" id="378806"/>
    <lineage>
        <taxon>Bacteria</taxon>
        <taxon>Pseudomonadati</taxon>
        <taxon>Myxococcota</taxon>
        <taxon>Myxococcia</taxon>
        <taxon>Myxococcales</taxon>
        <taxon>Cystobacterineae</taxon>
        <taxon>Archangiaceae</taxon>
        <taxon>Stigmatella</taxon>
    </lineage>
</organism>
<name>Q091P7_STIAD</name>
<evidence type="ECO:0000256" key="1">
    <source>
        <dbReference type="SAM" id="MobiDB-lite"/>
    </source>
</evidence>
<reference evidence="2 3" key="1">
    <citation type="submission" date="2006-04" db="EMBL/GenBank/DDBJ databases">
        <authorList>
            <person name="Nierman W.C."/>
        </authorList>
    </citation>
    <scope>NUCLEOTIDE SEQUENCE [LARGE SCALE GENOMIC DNA]</scope>
    <source>
        <strain evidence="2 3">DW4/3-1</strain>
    </source>
</reference>
<dbReference type="Proteomes" id="UP000032702">
    <property type="component" value="Unassembled WGS sequence"/>
</dbReference>
<evidence type="ECO:0000313" key="3">
    <source>
        <dbReference type="Proteomes" id="UP000032702"/>
    </source>
</evidence>
<dbReference type="EMBL" id="AAMD01000055">
    <property type="protein sequence ID" value="EAU66439.1"/>
    <property type="molecule type" value="Genomic_DNA"/>
</dbReference>
<gene>
    <name evidence="2" type="ORF">STIAU_0556</name>
</gene>
<dbReference type="AlphaFoldDB" id="Q091P7"/>
<comment type="caution">
    <text evidence="2">The sequence shown here is derived from an EMBL/GenBank/DDBJ whole genome shotgun (WGS) entry which is preliminary data.</text>
</comment>